<dbReference type="InterPro" id="IPR036388">
    <property type="entry name" value="WH-like_DNA-bd_sf"/>
</dbReference>
<dbReference type="InterPro" id="IPR014284">
    <property type="entry name" value="RNA_pol_sigma-70_dom"/>
</dbReference>
<dbReference type="GO" id="GO:0016987">
    <property type="term" value="F:sigma factor activity"/>
    <property type="evidence" value="ECO:0007669"/>
    <property type="project" value="UniProtKB-KW"/>
</dbReference>
<dbReference type="GO" id="GO:0006352">
    <property type="term" value="P:DNA-templated transcription initiation"/>
    <property type="evidence" value="ECO:0007669"/>
    <property type="project" value="InterPro"/>
</dbReference>
<dbReference type="PRINTS" id="PR00046">
    <property type="entry name" value="SIGMA70FCT"/>
</dbReference>
<reference evidence="9 10" key="1">
    <citation type="journal article" date="2014" name="Nature">
        <title>An environmental bacterial taxon with a large and distinct metabolic repertoire.</title>
        <authorList>
            <person name="Wilson M.C."/>
            <person name="Mori T."/>
            <person name="Ruckert C."/>
            <person name="Uria A.R."/>
            <person name="Helf M.J."/>
            <person name="Takada K."/>
            <person name="Gernert C."/>
            <person name="Steffens U.A."/>
            <person name="Heycke N."/>
            <person name="Schmitt S."/>
            <person name="Rinke C."/>
            <person name="Helfrich E.J."/>
            <person name="Brachmann A.O."/>
            <person name="Gurgui C."/>
            <person name="Wakimoto T."/>
            <person name="Kracht M."/>
            <person name="Crusemann M."/>
            <person name="Hentschel U."/>
            <person name="Abe I."/>
            <person name="Matsunaga S."/>
            <person name="Kalinowski J."/>
            <person name="Takeyama H."/>
            <person name="Piel J."/>
        </authorList>
    </citation>
    <scope>NUCLEOTIDE SEQUENCE [LARGE SCALE GENOMIC DNA]</scope>
    <source>
        <strain evidence="10">TSY2</strain>
    </source>
</reference>
<dbReference type="EMBL" id="AZHX01000046">
    <property type="protein sequence ID" value="ETX09138.1"/>
    <property type="molecule type" value="Genomic_DNA"/>
</dbReference>
<evidence type="ECO:0000256" key="5">
    <source>
        <dbReference type="RuleBase" id="RU362124"/>
    </source>
</evidence>
<gene>
    <name evidence="9" type="ORF">ETSY2_01270</name>
</gene>
<dbReference type="Pfam" id="PF04539">
    <property type="entry name" value="Sigma70_r3"/>
    <property type="match status" value="1"/>
</dbReference>
<keyword evidence="2 5" id="KW-0731">Sigma factor</keyword>
<dbReference type="GO" id="GO:0003677">
    <property type="term" value="F:DNA binding"/>
    <property type="evidence" value="ECO:0007669"/>
    <property type="project" value="UniProtKB-KW"/>
</dbReference>
<dbReference type="Gene3D" id="1.10.10.10">
    <property type="entry name" value="Winged helix-like DNA-binding domain superfamily/Winged helix DNA-binding domain"/>
    <property type="match status" value="2"/>
</dbReference>
<dbReference type="InterPro" id="IPR007624">
    <property type="entry name" value="RNA_pol_sigma70_r3"/>
</dbReference>
<dbReference type="HOGENOM" id="CLU_014793_7_2_7"/>
<dbReference type="Gene3D" id="1.20.120.1810">
    <property type="match status" value="1"/>
</dbReference>
<accession>W4MG04</accession>
<keyword evidence="10" id="KW-1185">Reference proteome</keyword>
<keyword evidence="4 5" id="KW-0804">Transcription</keyword>
<evidence type="ECO:0000313" key="10">
    <source>
        <dbReference type="Proteomes" id="UP000019140"/>
    </source>
</evidence>
<dbReference type="InterPro" id="IPR000943">
    <property type="entry name" value="RNA_pol_sigma70"/>
</dbReference>
<keyword evidence="3 5" id="KW-0238">DNA-binding</keyword>
<dbReference type="Pfam" id="PF04545">
    <property type="entry name" value="Sigma70_r4"/>
    <property type="match status" value="1"/>
</dbReference>
<name>W4MG04_9BACT</name>
<dbReference type="Proteomes" id="UP000019140">
    <property type="component" value="Unassembled WGS sequence"/>
</dbReference>
<dbReference type="CDD" id="cd06171">
    <property type="entry name" value="Sigma70_r4"/>
    <property type="match status" value="1"/>
</dbReference>
<evidence type="ECO:0000259" key="7">
    <source>
        <dbReference type="PROSITE" id="PS00715"/>
    </source>
</evidence>
<evidence type="ECO:0000256" key="4">
    <source>
        <dbReference type="ARBA" id="ARBA00023163"/>
    </source>
</evidence>
<evidence type="ECO:0000313" key="9">
    <source>
        <dbReference type="EMBL" id="ETX09138.1"/>
    </source>
</evidence>
<comment type="caution">
    <text evidence="9">The sequence shown here is derived from an EMBL/GenBank/DDBJ whole genome shotgun (WGS) entry which is preliminary data.</text>
</comment>
<keyword evidence="1 5" id="KW-0805">Transcription regulation</keyword>
<dbReference type="PROSITE" id="PS00715">
    <property type="entry name" value="SIGMA70_1"/>
    <property type="match status" value="1"/>
</dbReference>
<dbReference type="PANTHER" id="PTHR30603:SF60">
    <property type="entry name" value="RNA POLYMERASE SIGMA FACTOR RPOD"/>
    <property type="match status" value="1"/>
</dbReference>
<dbReference type="AlphaFoldDB" id="W4MG04"/>
<dbReference type="InterPro" id="IPR013325">
    <property type="entry name" value="RNA_pol_sigma_r2"/>
</dbReference>
<dbReference type="InterPro" id="IPR050239">
    <property type="entry name" value="Sigma-70_RNA_pol_init_factors"/>
</dbReference>
<evidence type="ECO:0000256" key="3">
    <source>
        <dbReference type="ARBA" id="ARBA00023125"/>
    </source>
</evidence>
<sequence length="472" mass="53996">MAKQLTYRSNSVDDDVRQVAELDGDMLPVLTENYDGASDDAESDDKEASQPYDNASDPSVARYFADVQQYPLLKREEEQALWACIDHAHERSRRALYMAPSTLAALTHLWQQVENQTLPIHQFIDLETGEDADTEALRVEIIVALKRLQTLETQRPKLRRQSRISTGAKRRALREQQVALWREWLQICGSLPLHMHVYQKLSEALEQALSTYPGDPALRAAQCAWGRAQHQFRQSKAQMLQSNLRLVIHVANRYRGRGVAFPDLIQEGNIGLMRALEKFEASRGLKFITYAYWWVRQAIGRAIINQYRTVRVPNHIVERRQKLKSAEDRFWQLHGHAPTVQDLSADLGWEPDEIDDLKTALQPILKLNQAAADDGQPLEDALPDEMQEKPEQLMATRQLQRLMASCLASLTEREARILQLRYGFDSGRPHTLQEIGAIFGLSRERIRQIEQTALEKLRQPQLASLLADFAPA</sequence>
<dbReference type="InterPro" id="IPR007627">
    <property type="entry name" value="RNA_pol_sigma70_r2"/>
</dbReference>
<dbReference type="SUPFAM" id="SSF88946">
    <property type="entry name" value="Sigma2 domain of RNA polymerase sigma factors"/>
    <property type="match status" value="1"/>
</dbReference>
<evidence type="ECO:0000256" key="1">
    <source>
        <dbReference type="ARBA" id="ARBA00023015"/>
    </source>
</evidence>
<comment type="similarity">
    <text evidence="5">Belongs to the sigma-70 factor family.</text>
</comment>
<organism evidence="9 10">
    <name type="scientific">Candidatus Entotheonella gemina</name>
    <dbReference type="NCBI Taxonomy" id="1429439"/>
    <lineage>
        <taxon>Bacteria</taxon>
        <taxon>Pseudomonadati</taxon>
        <taxon>Nitrospinota/Tectimicrobiota group</taxon>
        <taxon>Candidatus Tectimicrobiota</taxon>
        <taxon>Candidatus Entotheonellia</taxon>
        <taxon>Candidatus Entotheonellales</taxon>
        <taxon>Candidatus Entotheonellaceae</taxon>
        <taxon>Candidatus Entotheonella</taxon>
    </lineage>
</organism>
<proteinExistence type="inferred from homology"/>
<dbReference type="SUPFAM" id="SSF88659">
    <property type="entry name" value="Sigma3 and sigma4 domains of RNA polymerase sigma factors"/>
    <property type="match status" value="2"/>
</dbReference>
<dbReference type="PROSITE" id="PS00716">
    <property type="entry name" value="SIGMA70_2"/>
    <property type="match status" value="1"/>
</dbReference>
<dbReference type="Pfam" id="PF04542">
    <property type="entry name" value="Sigma70_r2"/>
    <property type="match status" value="1"/>
</dbReference>
<dbReference type="PANTHER" id="PTHR30603">
    <property type="entry name" value="RNA POLYMERASE SIGMA FACTOR RPO"/>
    <property type="match status" value="1"/>
</dbReference>
<evidence type="ECO:0000256" key="2">
    <source>
        <dbReference type="ARBA" id="ARBA00023082"/>
    </source>
</evidence>
<comment type="function">
    <text evidence="5">Sigma factors are initiation factors that promote the attachment of RNA polymerase to specific initiation sites and are then released.</text>
</comment>
<dbReference type="NCBIfam" id="TIGR02937">
    <property type="entry name" value="sigma70-ECF"/>
    <property type="match status" value="1"/>
</dbReference>
<feature type="domain" description="RNA polymerase sigma-70" evidence="8">
    <location>
        <begin position="431"/>
        <end position="457"/>
    </location>
</feature>
<protein>
    <recommendedName>
        <fullName evidence="5">RNA polymerase sigma factor</fullName>
    </recommendedName>
</protein>
<feature type="region of interest" description="Disordered" evidence="6">
    <location>
        <begin position="28"/>
        <end position="57"/>
    </location>
</feature>
<feature type="domain" description="RNA polymerase sigma-70" evidence="7">
    <location>
        <begin position="263"/>
        <end position="276"/>
    </location>
</feature>
<evidence type="ECO:0000256" key="6">
    <source>
        <dbReference type="SAM" id="MobiDB-lite"/>
    </source>
</evidence>
<evidence type="ECO:0000259" key="8">
    <source>
        <dbReference type="PROSITE" id="PS00716"/>
    </source>
</evidence>
<dbReference type="InterPro" id="IPR013324">
    <property type="entry name" value="RNA_pol_sigma_r3/r4-like"/>
</dbReference>
<dbReference type="InterPro" id="IPR007630">
    <property type="entry name" value="RNA_pol_sigma70_r4"/>
</dbReference>